<dbReference type="EMBL" id="CP092879">
    <property type="protein sequence ID" value="UYV78915.1"/>
    <property type="molecule type" value="Genomic_DNA"/>
</dbReference>
<organism evidence="1 2">
    <name type="scientific">Cordylochernes scorpioides</name>
    <dbReference type="NCBI Taxonomy" id="51811"/>
    <lineage>
        <taxon>Eukaryota</taxon>
        <taxon>Metazoa</taxon>
        <taxon>Ecdysozoa</taxon>
        <taxon>Arthropoda</taxon>
        <taxon>Chelicerata</taxon>
        <taxon>Arachnida</taxon>
        <taxon>Pseudoscorpiones</taxon>
        <taxon>Cheliferoidea</taxon>
        <taxon>Chernetidae</taxon>
        <taxon>Cordylochernes</taxon>
    </lineage>
</organism>
<proteinExistence type="predicted"/>
<name>A0ABY6LHE5_9ARAC</name>
<evidence type="ECO:0000313" key="1">
    <source>
        <dbReference type="EMBL" id="UYV78915.1"/>
    </source>
</evidence>
<evidence type="ECO:0008006" key="3">
    <source>
        <dbReference type="Google" id="ProtNLM"/>
    </source>
</evidence>
<evidence type="ECO:0000313" key="2">
    <source>
        <dbReference type="Proteomes" id="UP001235939"/>
    </source>
</evidence>
<sequence length="305" mass="34718">MLANADEIGLPIGLNFVPSQKIHIPKTLALIENSIKLLPDDDKSKVRTKITPIIKKIERQNKTNLHQDERKAINLLRQNKDIIIITPSDKGRNTVIMDTTEYNSKIEQLLQDKEIYEQLSKDPLPNITKEFNKKLNKIIRTHKLNKKSFENLKAEEKTLPNFYGLPKIHKPNIPLRPIVSYAGSPLYPLTKFLSSIISPFQKQLPHTVPNPIVAVEAIKTVQISNDSNMVSFDIESLYTSIPHDEALLALQSFLEIHPEIVLPLSKDALIDLIKLCLDHIVILVSKTDSSGKLKAYQWATRFHLH</sequence>
<dbReference type="Proteomes" id="UP001235939">
    <property type="component" value="Chromosome 17"/>
</dbReference>
<dbReference type="PANTHER" id="PTHR21301">
    <property type="entry name" value="REVERSE TRANSCRIPTASE"/>
    <property type="match status" value="1"/>
</dbReference>
<protein>
    <recommendedName>
        <fullName evidence="3">Reverse transcriptase domain-containing protein</fullName>
    </recommendedName>
</protein>
<reference evidence="1 2" key="1">
    <citation type="submission" date="2022-01" db="EMBL/GenBank/DDBJ databases">
        <title>A chromosomal length assembly of Cordylochernes scorpioides.</title>
        <authorList>
            <person name="Zeh D."/>
            <person name="Zeh J."/>
        </authorList>
    </citation>
    <scope>NUCLEOTIDE SEQUENCE [LARGE SCALE GENOMIC DNA]</scope>
    <source>
        <strain evidence="1">IN4F17</strain>
        <tissue evidence="1">Whole Body</tissue>
    </source>
</reference>
<gene>
    <name evidence="1" type="ORF">LAZ67_17000248</name>
</gene>
<keyword evidence="2" id="KW-1185">Reference proteome</keyword>
<accession>A0ABY6LHE5</accession>
<dbReference type="PANTHER" id="PTHR21301:SF10">
    <property type="entry name" value="REVERSE TRANSCRIPTASE DOMAIN-CONTAINING PROTEIN"/>
    <property type="match status" value="1"/>
</dbReference>